<dbReference type="HOGENOM" id="CLU_1748290_0_0_11"/>
<sequence length="149" mass="16201">MCRLALLRENVVIALVLLRHLSRNSIRNLNTLENRHTVGNLTQHLGHRNVQSLANPCQQFGGSFLLTALNFAQVTEGNTGTLGNLTQGAALTLANVAKDLTDCLSQGNNLGFLNDRGGLSGGLLDFLPLSNAINRYALLSHELLYHFPE</sequence>
<keyword evidence="2" id="KW-1185">Reference proteome</keyword>
<evidence type="ECO:0000313" key="2">
    <source>
        <dbReference type="Proteomes" id="UP000001883"/>
    </source>
</evidence>
<dbReference type="AlphaFoldDB" id="D2NNR9"/>
<gene>
    <name evidence="1" type="ordered locus">RMDY18_14550</name>
</gene>
<name>D2NNR9_ROTMD</name>
<accession>D2NNR9</accession>
<dbReference type="KEGG" id="rmu:RMDY18_14550"/>
<proteinExistence type="predicted"/>
<organism evidence="1 2">
    <name type="scientific">Rothia mucilaginosa (strain DY-18)</name>
    <name type="common">Stomatococcus mucilaginosus</name>
    <dbReference type="NCBI Taxonomy" id="680646"/>
    <lineage>
        <taxon>Bacteria</taxon>
        <taxon>Bacillati</taxon>
        <taxon>Actinomycetota</taxon>
        <taxon>Actinomycetes</taxon>
        <taxon>Micrococcales</taxon>
        <taxon>Micrococcaceae</taxon>
        <taxon>Rothia</taxon>
    </lineage>
</organism>
<reference evidence="1 2" key="2">
    <citation type="journal article" date="2010" name="J Osaka Dent Univ">
        <title>Isolation and identification of Rothia mucilaginosa from persistent apical periodontitis lesions.</title>
        <authorList>
            <person name="Yamane K."/>
            <person name="Yoshida M."/>
            <person name="Fujihira T."/>
            <person name="Baba T."/>
            <person name="Tsuji N."/>
            <person name="Hayashi H."/>
            <person name="Sugimori C."/>
            <person name="Yamanaka T."/>
            <person name="Mashimo C."/>
            <person name="Nambu T."/>
            <person name="Kawai H."/>
            <person name="Fukushima H."/>
        </authorList>
    </citation>
    <scope>NUCLEOTIDE SEQUENCE [LARGE SCALE GENOMIC DNA]</scope>
    <source>
        <strain evidence="1 2">DY-18</strain>
    </source>
</reference>
<reference evidence="2" key="1">
    <citation type="submission" date="2009-07" db="EMBL/GenBank/DDBJ databases">
        <title>Complete genome sequence of Rothia mucilaginosa DJ.</title>
        <authorList>
            <person name="Yamane K."/>
            <person name="Nambu T."/>
            <person name="Mashimo C."/>
            <person name="Sugimori C."/>
            <person name="Yamanaka T."/>
            <person name="Leung K."/>
            <person name="Fukushima H."/>
        </authorList>
    </citation>
    <scope>NUCLEOTIDE SEQUENCE [LARGE SCALE GENOMIC DNA]</scope>
    <source>
        <strain evidence="2">DY-18</strain>
    </source>
</reference>
<dbReference type="EMBL" id="AP011540">
    <property type="protein sequence ID" value="BAI65287.1"/>
    <property type="molecule type" value="Genomic_DNA"/>
</dbReference>
<dbReference type="Proteomes" id="UP000001883">
    <property type="component" value="Chromosome"/>
</dbReference>
<evidence type="ECO:0000313" key="1">
    <source>
        <dbReference type="EMBL" id="BAI65287.1"/>
    </source>
</evidence>
<reference evidence="1 2" key="3">
    <citation type="journal article" date="2010" name="Sequencing">
        <title>Complete Genome Sequence of Rothia mucilaginosa DY-18: A Clinical Isolate with Dense Meshwork-Like Structures from a Persistent Apical Periodontitis Lesion.</title>
        <authorList>
            <person name="Yamane K."/>
            <person name="Nambu T."/>
            <person name="Yamanaka T."/>
            <person name="Mashimo C."/>
            <person name="Sugimori C."/>
            <person name="Leung K.-P."/>
            <person name="Fukushima H."/>
        </authorList>
    </citation>
    <scope>NUCLEOTIDE SEQUENCE [LARGE SCALE GENOMIC DNA]</scope>
    <source>
        <strain evidence="1 2">DY-18</strain>
    </source>
</reference>
<protein>
    <submittedName>
        <fullName evidence="1">Uncharacterized protein</fullName>
    </submittedName>
</protein>